<gene>
    <name evidence="1" type="ORF">DM43_1871</name>
</gene>
<accession>A0AA89CAE6</accession>
<sequence length="72" mass="8069">MNPRQTTLQDGEYWAVCKERNDLAAAVNGHGAVYPRTRMTVRDGVAVFHRGGDTLWTCRAHYAFANFTIDPA</sequence>
<comment type="caution">
    <text evidence="1">The sequence shown here is derived from an EMBL/GenBank/DDBJ whole genome shotgun (WGS) entry which is preliminary data.</text>
</comment>
<proteinExistence type="predicted"/>
<reference evidence="1 2" key="1">
    <citation type="submission" date="2014-06" db="EMBL/GenBank/DDBJ databases">
        <authorList>
            <person name="Bishop-Lilly K.A."/>
            <person name="Broomall S.M."/>
            <person name="Chain P.S."/>
            <person name="Chertkov O."/>
            <person name="Coyne S.R."/>
            <person name="Daligault H.E."/>
            <person name="Davenport K.W."/>
            <person name="Erkkila T."/>
            <person name="Frey K.G."/>
            <person name="Gibbons H.S."/>
            <person name="Gu W."/>
            <person name="Jaissle J."/>
            <person name="Johnson S.L."/>
            <person name="Koroleva G.I."/>
            <person name="Ladner J.T."/>
            <person name="Lo C.-C."/>
            <person name="Minogue T.D."/>
            <person name="Munk C."/>
            <person name="Palacios G.F."/>
            <person name="Redden C.L."/>
            <person name="Rosenzweig C.N."/>
            <person name="Scholz M.B."/>
            <person name="Teshima H."/>
            <person name="Xu Y."/>
        </authorList>
    </citation>
    <scope>NUCLEOTIDE SEQUENCE [LARGE SCALE GENOMIC DNA]</scope>
    <source>
        <strain evidence="1 2">DWS 37UF10B-2</strain>
    </source>
</reference>
<organism evidence="1 2">
    <name type="scientific">Burkholderia cepacia</name>
    <name type="common">Pseudomonas cepacia</name>
    <dbReference type="NCBI Taxonomy" id="292"/>
    <lineage>
        <taxon>Bacteria</taxon>
        <taxon>Pseudomonadati</taxon>
        <taxon>Pseudomonadota</taxon>
        <taxon>Betaproteobacteria</taxon>
        <taxon>Burkholderiales</taxon>
        <taxon>Burkholderiaceae</taxon>
        <taxon>Burkholderia</taxon>
        <taxon>Burkholderia cepacia complex</taxon>
    </lineage>
</organism>
<dbReference type="RefSeq" id="WP_034205677.1">
    <property type="nucleotide sequence ID" value="NZ_KN150853.1"/>
</dbReference>
<evidence type="ECO:0000313" key="1">
    <source>
        <dbReference type="EMBL" id="KGB93187.1"/>
    </source>
</evidence>
<name>A0AA89CAE6_BURCE</name>
<dbReference type="AlphaFoldDB" id="A0AA89CAE6"/>
<protein>
    <submittedName>
        <fullName evidence="1">Uncharacterized protein</fullName>
    </submittedName>
</protein>
<evidence type="ECO:0000313" key="2">
    <source>
        <dbReference type="Proteomes" id="UP000029575"/>
    </source>
</evidence>
<dbReference type="EMBL" id="JPGD01000006">
    <property type="protein sequence ID" value="KGB93187.1"/>
    <property type="molecule type" value="Genomic_DNA"/>
</dbReference>
<dbReference type="Proteomes" id="UP000029575">
    <property type="component" value="Unassembled WGS sequence"/>
</dbReference>